<dbReference type="GO" id="GO:0043565">
    <property type="term" value="F:sequence-specific DNA binding"/>
    <property type="evidence" value="ECO:0007669"/>
    <property type="project" value="InterPro"/>
</dbReference>
<sequence>MRSILFKANKLLLIEKERQSYISANNLPLEYLKLIIPYAGLYFREDEECEILSQHISTGPFSLWMHDVFAKDRITLLPYTPYHIWTLHFMYEDSLVIEGLGNPPYLLEERECNLFNLHPGLHPIPMEANRKVLSVHVNIRPEFFPKLMRKYPVLSPLLSRPAPATSSVLNDHPHPISAVCDLLIQRILTCQYTGRKAHTFIHRCILDLLLNYAQQEAHAHEPFLFSSLEHRETYRQIFKLLIERSHKQYSLANLSRMFHLPAAELSQGFLQHYAISIEDFSHMMRMMTAFHLLHRKNYSLSVTADATGYKDTAELVKHLEAYYECKVRK</sequence>
<dbReference type="Proteomes" id="UP000199045">
    <property type="component" value="Unassembled WGS sequence"/>
</dbReference>
<dbReference type="PROSITE" id="PS01124">
    <property type="entry name" value="HTH_ARAC_FAMILY_2"/>
    <property type="match status" value="1"/>
</dbReference>
<organism evidence="2 3">
    <name type="scientific">Chitinophaga filiformis</name>
    <name type="common">Myxococcus filiformis</name>
    <name type="synonym">Flexibacter filiformis</name>
    <dbReference type="NCBI Taxonomy" id="104663"/>
    <lineage>
        <taxon>Bacteria</taxon>
        <taxon>Pseudomonadati</taxon>
        <taxon>Bacteroidota</taxon>
        <taxon>Chitinophagia</taxon>
        <taxon>Chitinophagales</taxon>
        <taxon>Chitinophagaceae</taxon>
        <taxon>Chitinophaga</taxon>
    </lineage>
</organism>
<proteinExistence type="predicted"/>
<dbReference type="GO" id="GO:0003700">
    <property type="term" value="F:DNA-binding transcription factor activity"/>
    <property type="evidence" value="ECO:0007669"/>
    <property type="project" value="InterPro"/>
</dbReference>
<dbReference type="OrthoDB" id="637213at2"/>
<protein>
    <submittedName>
        <fullName evidence="2">AraC-type DNA-binding protein</fullName>
    </submittedName>
</protein>
<evidence type="ECO:0000313" key="3">
    <source>
        <dbReference type="Proteomes" id="UP000199045"/>
    </source>
</evidence>
<dbReference type="RefSeq" id="WP_089828686.1">
    <property type="nucleotide sequence ID" value="NZ_FNBN01000001.1"/>
</dbReference>
<evidence type="ECO:0000313" key="2">
    <source>
        <dbReference type="EMBL" id="SDF01981.1"/>
    </source>
</evidence>
<accession>A0A1G7HNI5</accession>
<dbReference type="EMBL" id="FNBN01000001">
    <property type="protein sequence ID" value="SDF01981.1"/>
    <property type="molecule type" value="Genomic_DNA"/>
</dbReference>
<name>A0A1G7HNI5_CHIFI</name>
<evidence type="ECO:0000259" key="1">
    <source>
        <dbReference type="PROSITE" id="PS01124"/>
    </source>
</evidence>
<dbReference type="Gene3D" id="1.10.10.60">
    <property type="entry name" value="Homeodomain-like"/>
    <property type="match status" value="1"/>
</dbReference>
<gene>
    <name evidence="2" type="ORF">SAMN04488121_101542</name>
</gene>
<keyword evidence="2" id="KW-0238">DNA-binding</keyword>
<dbReference type="PANTHER" id="PTHR47893:SF1">
    <property type="entry name" value="REGULATORY PROTEIN PCHR"/>
    <property type="match status" value="1"/>
</dbReference>
<dbReference type="PANTHER" id="PTHR47893">
    <property type="entry name" value="REGULATORY PROTEIN PCHR"/>
    <property type="match status" value="1"/>
</dbReference>
<dbReference type="InterPro" id="IPR053142">
    <property type="entry name" value="PchR_regulatory_protein"/>
</dbReference>
<feature type="domain" description="HTH araC/xylS-type" evidence="1">
    <location>
        <begin position="235"/>
        <end position="329"/>
    </location>
</feature>
<dbReference type="AlphaFoldDB" id="A0A1G7HNI5"/>
<reference evidence="2 3" key="1">
    <citation type="submission" date="2016-10" db="EMBL/GenBank/DDBJ databases">
        <authorList>
            <person name="de Groot N.N."/>
        </authorList>
    </citation>
    <scope>NUCLEOTIDE SEQUENCE [LARGE SCALE GENOMIC DNA]</scope>
    <source>
        <strain evidence="2 3">DSM 527</strain>
    </source>
</reference>
<dbReference type="STRING" id="104663.SAMN04488121_101542"/>
<dbReference type="InterPro" id="IPR018060">
    <property type="entry name" value="HTH_AraC"/>
</dbReference>